<reference evidence="2" key="1">
    <citation type="submission" date="2023-10" db="EMBL/GenBank/DDBJ databases">
        <authorList>
            <person name="Chen Y."/>
            <person name="Shah S."/>
            <person name="Dougan E. K."/>
            <person name="Thang M."/>
            <person name="Chan C."/>
        </authorList>
    </citation>
    <scope>NUCLEOTIDE SEQUENCE [LARGE SCALE GENOMIC DNA]</scope>
</reference>
<dbReference type="Gene3D" id="3.30.70.330">
    <property type="match status" value="1"/>
</dbReference>
<protein>
    <recommendedName>
        <fullName evidence="1">RRM domain-containing protein</fullName>
    </recommendedName>
</protein>
<evidence type="ECO:0000313" key="3">
    <source>
        <dbReference type="Proteomes" id="UP001189429"/>
    </source>
</evidence>
<dbReference type="EMBL" id="CAUYUJ010017088">
    <property type="protein sequence ID" value="CAK0871606.1"/>
    <property type="molecule type" value="Genomic_DNA"/>
</dbReference>
<dbReference type="Pfam" id="PF00076">
    <property type="entry name" value="RRM_1"/>
    <property type="match status" value="1"/>
</dbReference>
<dbReference type="SUPFAM" id="SSF54928">
    <property type="entry name" value="RNA-binding domain, RBD"/>
    <property type="match status" value="1"/>
</dbReference>
<evidence type="ECO:0000313" key="2">
    <source>
        <dbReference type="EMBL" id="CAK0871606.1"/>
    </source>
</evidence>
<sequence length="101" mass="11497">MLRNLPRTMTRDMLFELFCDQGLGDRLDFLYVPTNFEGDDNFGYGFVNLKTFQDAENCRSQLQDFGDWPTPWDQTCKVLSGDTCQGLEACARTHAATAEDV</sequence>
<dbReference type="Proteomes" id="UP001189429">
    <property type="component" value="Unassembled WGS sequence"/>
</dbReference>
<dbReference type="InterPro" id="IPR035979">
    <property type="entry name" value="RBD_domain_sf"/>
</dbReference>
<evidence type="ECO:0000259" key="1">
    <source>
        <dbReference type="Pfam" id="PF00076"/>
    </source>
</evidence>
<dbReference type="InterPro" id="IPR000504">
    <property type="entry name" value="RRM_dom"/>
</dbReference>
<keyword evidence="3" id="KW-1185">Reference proteome</keyword>
<dbReference type="InterPro" id="IPR012677">
    <property type="entry name" value="Nucleotide-bd_a/b_plait_sf"/>
</dbReference>
<organism evidence="2 3">
    <name type="scientific">Prorocentrum cordatum</name>
    <dbReference type="NCBI Taxonomy" id="2364126"/>
    <lineage>
        <taxon>Eukaryota</taxon>
        <taxon>Sar</taxon>
        <taxon>Alveolata</taxon>
        <taxon>Dinophyceae</taxon>
        <taxon>Prorocentrales</taxon>
        <taxon>Prorocentraceae</taxon>
        <taxon>Prorocentrum</taxon>
    </lineage>
</organism>
<name>A0ABN9VEP0_9DINO</name>
<feature type="domain" description="RRM" evidence="1">
    <location>
        <begin position="2"/>
        <end position="63"/>
    </location>
</feature>
<gene>
    <name evidence="2" type="ORF">PCOR1329_LOCUS57383</name>
</gene>
<accession>A0ABN9VEP0</accession>
<proteinExistence type="predicted"/>
<comment type="caution">
    <text evidence="2">The sequence shown here is derived from an EMBL/GenBank/DDBJ whole genome shotgun (WGS) entry which is preliminary data.</text>
</comment>